<keyword evidence="2" id="KW-1185">Reference proteome</keyword>
<dbReference type="AlphaFoldDB" id="M4B889"/>
<organism evidence="1 2">
    <name type="scientific">Hyaloperonospora arabidopsidis (strain Emoy2)</name>
    <name type="common">Downy mildew agent</name>
    <name type="synonym">Peronospora arabidopsidis</name>
    <dbReference type="NCBI Taxonomy" id="559515"/>
    <lineage>
        <taxon>Eukaryota</taxon>
        <taxon>Sar</taxon>
        <taxon>Stramenopiles</taxon>
        <taxon>Oomycota</taxon>
        <taxon>Peronosporomycetes</taxon>
        <taxon>Peronosporales</taxon>
        <taxon>Peronosporaceae</taxon>
        <taxon>Hyaloperonospora</taxon>
    </lineage>
</organism>
<evidence type="ECO:0000313" key="2">
    <source>
        <dbReference type="Proteomes" id="UP000011713"/>
    </source>
</evidence>
<reference evidence="1" key="2">
    <citation type="submission" date="2015-06" db="UniProtKB">
        <authorList>
            <consortium name="EnsemblProtists"/>
        </authorList>
    </citation>
    <scope>IDENTIFICATION</scope>
    <source>
        <strain evidence="1">Emoy2</strain>
    </source>
</reference>
<dbReference type="eggNOG" id="ENOG502S485">
    <property type="taxonomic scope" value="Eukaryota"/>
</dbReference>
<dbReference type="EMBL" id="JH597957">
    <property type="status" value="NOT_ANNOTATED_CDS"/>
    <property type="molecule type" value="Genomic_DNA"/>
</dbReference>
<dbReference type="InParanoid" id="M4B889"/>
<evidence type="ECO:0000313" key="1">
    <source>
        <dbReference type="EnsemblProtists" id="HpaP802492"/>
    </source>
</evidence>
<name>M4B889_HYAAE</name>
<dbReference type="HOGENOM" id="CLU_455255_0_0_1"/>
<proteinExistence type="predicted"/>
<dbReference type="EnsemblProtists" id="HpaT802492">
    <property type="protein sequence ID" value="HpaP802492"/>
    <property type="gene ID" value="HpaG802492"/>
</dbReference>
<reference evidence="2" key="1">
    <citation type="journal article" date="2010" name="Science">
        <title>Signatures of adaptation to obligate biotrophy in the Hyaloperonospora arabidopsidis genome.</title>
        <authorList>
            <person name="Baxter L."/>
            <person name="Tripathy S."/>
            <person name="Ishaque N."/>
            <person name="Boot N."/>
            <person name="Cabral A."/>
            <person name="Kemen E."/>
            <person name="Thines M."/>
            <person name="Ah-Fong A."/>
            <person name="Anderson R."/>
            <person name="Badejoko W."/>
            <person name="Bittner-Eddy P."/>
            <person name="Boore J.L."/>
            <person name="Chibucos M.C."/>
            <person name="Coates M."/>
            <person name="Dehal P."/>
            <person name="Delehaunty K."/>
            <person name="Dong S."/>
            <person name="Downton P."/>
            <person name="Dumas B."/>
            <person name="Fabro G."/>
            <person name="Fronick C."/>
            <person name="Fuerstenberg S.I."/>
            <person name="Fulton L."/>
            <person name="Gaulin E."/>
            <person name="Govers F."/>
            <person name="Hughes L."/>
            <person name="Humphray S."/>
            <person name="Jiang R.H."/>
            <person name="Judelson H."/>
            <person name="Kamoun S."/>
            <person name="Kyung K."/>
            <person name="Meijer H."/>
            <person name="Minx P."/>
            <person name="Morris P."/>
            <person name="Nelson J."/>
            <person name="Phuntumart V."/>
            <person name="Qutob D."/>
            <person name="Rehmany A."/>
            <person name="Rougon-Cardoso A."/>
            <person name="Ryden P."/>
            <person name="Torto-Alalibo T."/>
            <person name="Studholme D."/>
            <person name="Wang Y."/>
            <person name="Win J."/>
            <person name="Wood J."/>
            <person name="Clifton S.W."/>
            <person name="Rogers J."/>
            <person name="Van den Ackerveken G."/>
            <person name="Jones J.D."/>
            <person name="McDowell J.M."/>
            <person name="Beynon J."/>
            <person name="Tyler B.M."/>
        </authorList>
    </citation>
    <scope>NUCLEOTIDE SEQUENCE [LARGE SCALE GENOMIC DNA]</scope>
    <source>
        <strain evidence="2">Emoy2</strain>
    </source>
</reference>
<sequence length="600" mass="67889">MATRDEAWRQFSALCNDLRDAKTAKSASDAITNLQVFLSDAHHRQLVHRWRSWGFLLHRLLHVIRTEMRACLDVTSKRKRKTSASSTMASLQNWHYLRTELETAHVTADGPMLHLDANGRDCIRQLFTFSVAVIKCQKPVAFGQNLEVLVDKEAWLTVEVLVQYRVYCVVLDYEEWRSILERTLRSFSPDLDSGRLTGDVQTATTRARVLGLLLKNSPFDLSFVTTSVILQITAWFEAVNVEHKADLLLSISSTLMETLTDMMRTNSGAIAPLLLRRGVVVLEFICKSNRDRKNGLRGAPAEFVMQFLDLYRHNVTAKPGMCSLSPNVLLCEMKKLVHVAMGPGEISLVMTHFNSARERRLGNALGIDDQEIRRLACTADIIFHHDHLVSEQIQSATGDPKKYGTLPDQFSAGSKHPRFTTADLAWEVVTMHIFESPRTETQYVSASSVSPASQRQTQSVAYLSSSSRASQSRRIDAKQTNDSGSWLLLLLSILRRHGDYYMSNRIGDLIMVMQKLGYMLVVKEMGKLQSLTLHVLIQMASLSARFRDEFNDHLSEHWANVWQNLLRPDLPYARITEGLGLTRGQAGDARLMVQFLEETP</sequence>
<dbReference type="STRING" id="559515.M4B889"/>
<dbReference type="Proteomes" id="UP000011713">
    <property type="component" value="Unassembled WGS sequence"/>
</dbReference>
<accession>M4B889</accession>
<protein>
    <submittedName>
        <fullName evidence="1">Uncharacterized protein</fullName>
    </submittedName>
</protein>
<dbReference type="VEuPathDB" id="FungiDB:HpaG802492"/>